<accession>A0A2V1CZ97</accession>
<name>A0A2V1CZ97_9PLEO</name>
<protein>
    <submittedName>
        <fullName evidence="2">Uncharacterized protein</fullName>
    </submittedName>
</protein>
<keyword evidence="1" id="KW-0472">Membrane</keyword>
<sequence length="88" mass="10302">MVWYGMDVRPYHTSCLCNYRYGILVRPGILPRLPRVRLKLKQEKRKCIIILDINHILIILAILDVVIFMFGLSIPGPETLARFYNICL</sequence>
<organism evidence="2 3">
    <name type="scientific">Periconia macrospinosa</name>
    <dbReference type="NCBI Taxonomy" id="97972"/>
    <lineage>
        <taxon>Eukaryota</taxon>
        <taxon>Fungi</taxon>
        <taxon>Dikarya</taxon>
        <taxon>Ascomycota</taxon>
        <taxon>Pezizomycotina</taxon>
        <taxon>Dothideomycetes</taxon>
        <taxon>Pleosporomycetidae</taxon>
        <taxon>Pleosporales</taxon>
        <taxon>Massarineae</taxon>
        <taxon>Periconiaceae</taxon>
        <taxon>Periconia</taxon>
    </lineage>
</organism>
<dbReference type="AlphaFoldDB" id="A0A2V1CZ97"/>
<proteinExistence type="predicted"/>
<dbReference type="EMBL" id="KZ805966">
    <property type="protein sequence ID" value="PVH91092.1"/>
    <property type="molecule type" value="Genomic_DNA"/>
</dbReference>
<keyword evidence="3" id="KW-1185">Reference proteome</keyword>
<evidence type="ECO:0000256" key="1">
    <source>
        <dbReference type="SAM" id="Phobius"/>
    </source>
</evidence>
<evidence type="ECO:0000313" key="2">
    <source>
        <dbReference type="EMBL" id="PVH91092.1"/>
    </source>
</evidence>
<gene>
    <name evidence="2" type="ORF">DM02DRAFT_372040</name>
</gene>
<evidence type="ECO:0000313" key="3">
    <source>
        <dbReference type="Proteomes" id="UP000244855"/>
    </source>
</evidence>
<keyword evidence="1" id="KW-1133">Transmembrane helix</keyword>
<dbReference type="Proteomes" id="UP000244855">
    <property type="component" value="Unassembled WGS sequence"/>
</dbReference>
<reference evidence="2 3" key="1">
    <citation type="journal article" date="2018" name="Sci. Rep.">
        <title>Comparative genomics provides insights into the lifestyle and reveals functional heterogeneity of dark septate endophytic fungi.</title>
        <authorList>
            <person name="Knapp D.G."/>
            <person name="Nemeth J.B."/>
            <person name="Barry K."/>
            <person name="Hainaut M."/>
            <person name="Henrissat B."/>
            <person name="Johnson J."/>
            <person name="Kuo A."/>
            <person name="Lim J.H.P."/>
            <person name="Lipzen A."/>
            <person name="Nolan M."/>
            <person name="Ohm R.A."/>
            <person name="Tamas L."/>
            <person name="Grigoriev I.V."/>
            <person name="Spatafora J.W."/>
            <person name="Nagy L.G."/>
            <person name="Kovacs G.M."/>
        </authorList>
    </citation>
    <scope>NUCLEOTIDE SEQUENCE [LARGE SCALE GENOMIC DNA]</scope>
    <source>
        <strain evidence="2 3">DSE2036</strain>
    </source>
</reference>
<feature type="transmembrane region" description="Helical" evidence="1">
    <location>
        <begin position="47"/>
        <end position="74"/>
    </location>
</feature>
<keyword evidence="1" id="KW-0812">Transmembrane</keyword>